<evidence type="ECO:0000256" key="2">
    <source>
        <dbReference type="ARBA" id="ARBA00003535"/>
    </source>
</evidence>
<evidence type="ECO:0000256" key="1">
    <source>
        <dbReference type="ARBA" id="ARBA00001917"/>
    </source>
</evidence>
<evidence type="ECO:0000256" key="9">
    <source>
        <dbReference type="ARBA" id="ARBA00023002"/>
    </source>
</evidence>
<keyword evidence="6" id="KW-0285">Flavoprotein</keyword>
<dbReference type="GO" id="GO:0009636">
    <property type="term" value="P:response to toxic substance"/>
    <property type="evidence" value="ECO:0007669"/>
    <property type="project" value="UniProtKB-KW"/>
</dbReference>
<evidence type="ECO:0000256" key="12">
    <source>
        <dbReference type="ARBA" id="ARBA00049401"/>
    </source>
</evidence>
<dbReference type="InterPro" id="IPR004136">
    <property type="entry name" value="NMO"/>
</dbReference>
<keyword evidence="9" id="KW-0560">Oxidoreductase</keyword>
<dbReference type="Pfam" id="PF03060">
    <property type="entry name" value="NMO"/>
    <property type="match status" value="1"/>
</dbReference>
<keyword evidence="5" id="KW-0216">Detoxification</keyword>
<name>A0A8J3ZHY6_9ACTN</name>
<sequence>MTPWPTDRLTALLGIEHPIVQGPFGGGASSVALAAAVSGAGGLGSFGAHALGPQEIKTLVDALRAATDRPFAVNLWVPQPTEVTNVDLVPHIERLRPLYARTGSTPPARVTVQNFDDQLQAALDAAPPVLSFVMGVPPAAALESARAKGIRTIGTASTVEEAVALADAGLDAVVASGSDAGGHRGAFLRPVEESLVGTFSLIPQVADAVDVPVVAAGGIADARGIAAAFALGAHGVQIGTGFLNTVESNASAPHRRALNSDGARRTVLTKVFSGRMARGIANRVTRDLVDAERDVPAYPVQNALMMPIRRAAADRDDPDHLNLWSGQAAPLTHETTAVEYLTRLVREAQARLGG</sequence>
<keyword evidence="14" id="KW-1185">Reference proteome</keyword>
<dbReference type="SUPFAM" id="SSF51412">
    <property type="entry name" value="Inosine monophosphate dehydrogenase (IMPDH)"/>
    <property type="match status" value="1"/>
</dbReference>
<evidence type="ECO:0000256" key="11">
    <source>
        <dbReference type="ARBA" id="ARBA00031155"/>
    </source>
</evidence>
<dbReference type="Proteomes" id="UP000612585">
    <property type="component" value="Unassembled WGS sequence"/>
</dbReference>
<evidence type="ECO:0000256" key="5">
    <source>
        <dbReference type="ARBA" id="ARBA00022575"/>
    </source>
</evidence>
<reference evidence="13" key="1">
    <citation type="submission" date="2021-01" db="EMBL/GenBank/DDBJ databases">
        <title>Whole genome shotgun sequence of Virgisporangium aurantiacum NBRC 16421.</title>
        <authorList>
            <person name="Komaki H."/>
            <person name="Tamura T."/>
        </authorList>
    </citation>
    <scope>NUCLEOTIDE SEQUENCE</scope>
    <source>
        <strain evidence="13">NBRC 16421</strain>
    </source>
</reference>
<dbReference type="EMBL" id="BOPG01000090">
    <property type="protein sequence ID" value="GIJ63262.1"/>
    <property type="molecule type" value="Genomic_DNA"/>
</dbReference>
<keyword evidence="8" id="KW-0547">Nucleotide-binding</keyword>
<protein>
    <recommendedName>
        <fullName evidence="4">Probable nitronate monooxygenase</fullName>
    </recommendedName>
    <alternativeName>
        <fullName evidence="11">Propionate 3-nitronate monooxygenase</fullName>
    </alternativeName>
</protein>
<dbReference type="PANTHER" id="PTHR42747:SF3">
    <property type="entry name" value="NITRONATE MONOOXYGENASE-RELATED"/>
    <property type="match status" value="1"/>
</dbReference>
<accession>A0A8J3ZHY6</accession>
<comment type="catalytic activity">
    <reaction evidence="12">
        <text>3 propionate 3-nitronate + 3 O2 + H2O = 3 3-oxopropanoate + 2 nitrate + nitrite + H2O2 + 3 H(+)</text>
        <dbReference type="Rhea" id="RHEA:57332"/>
        <dbReference type="ChEBI" id="CHEBI:15377"/>
        <dbReference type="ChEBI" id="CHEBI:15378"/>
        <dbReference type="ChEBI" id="CHEBI:15379"/>
        <dbReference type="ChEBI" id="CHEBI:16240"/>
        <dbReference type="ChEBI" id="CHEBI:16301"/>
        <dbReference type="ChEBI" id="CHEBI:17632"/>
        <dbReference type="ChEBI" id="CHEBI:33190"/>
        <dbReference type="ChEBI" id="CHEBI:136067"/>
    </reaction>
</comment>
<dbReference type="AlphaFoldDB" id="A0A8J3ZHY6"/>
<dbReference type="GO" id="GO:0000166">
    <property type="term" value="F:nucleotide binding"/>
    <property type="evidence" value="ECO:0007669"/>
    <property type="project" value="UniProtKB-KW"/>
</dbReference>
<evidence type="ECO:0000256" key="4">
    <source>
        <dbReference type="ARBA" id="ARBA00013457"/>
    </source>
</evidence>
<dbReference type="CDD" id="cd04730">
    <property type="entry name" value="NPD_like"/>
    <property type="match status" value="1"/>
</dbReference>
<proteinExistence type="inferred from homology"/>
<evidence type="ECO:0000313" key="14">
    <source>
        <dbReference type="Proteomes" id="UP000612585"/>
    </source>
</evidence>
<dbReference type="RefSeq" id="WP_204009373.1">
    <property type="nucleotide sequence ID" value="NZ_BOPG01000090.1"/>
</dbReference>
<dbReference type="PANTHER" id="PTHR42747">
    <property type="entry name" value="NITRONATE MONOOXYGENASE-RELATED"/>
    <property type="match status" value="1"/>
</dbReference>
<evidence type="ECO:0000256" key="6">
    <source>
        <dbReference type="ARBA" id="ARBA00022630"/>
    </source>
</evidence>
<evidence type="ECO:0000256" key="8">
    <source>
        <dbReference type="ARBA" id="ARBA00022741"/>
    </source>
</evidence>
<comment type="caution">
    <text evidence="13">The sequence shown here is derived from an EMBL/GenBank/DDBJ whole genome shotgun (WGS) entry which is preliminary data.</text>
</comment>
<comment type="cofactor">
    <cofactor evidence="1">
        <name>FMN</name>
        <dbReference type="ChEBI" id="CHEBI:58210"/>
    </cofactor>
</comment>
<comment type="similarity">
    <text evidence="3">Belongs to the nitronate monooxygenase family. NMO class I subfamily.</text>
</comment>
<evidence type="ECO:0000256" key="10">
    <source>
        <dbReference type="ARBA" id="ARBA00023033"/>
    </source>
</evidence>
<organism evidence="13 14">
    <name type="scientific">Virgisporangium aurantiacum</name>
    <dbReference type="NCBI Taxonomy" id="175570"/>
    <lineage>
        <taxon>Bacteria</taxon>
        <taxon>Bacillati</taxon>
        <taxon>Actinomycetota</taxon>
        <taxon>Actinomycetes</taxon>
        <taxon>Micromonosporales</taxon>
        <taxon>Micromonosporaceae</taxon>
        <taxon>Virgisporangium</taxon>
    </lineage>
</organism>
<keyword evidence="10 13" id="KW-0503">Monooxygenase</keyword>
<dbReference type="GO" id="GO:0018580">
    <property type="term" value="F:nitronate monooxygenase activity"/>
    <property type="evidence" value="ECO:0007669"/>
    <property type="project" value="InterPro"/>
</dbReference>
<dbReference type="InterPro" id="IPR013785">
    <property type="entry name" value="Aldolase_TIM"/>
</dbReference>
<keyword evidence="7" id="KW-0288">FMN</keyword>
<gene>
    <name evidence="13" type="ORF">Vau01_107780</name>
</gene>
<comment type="function">
    <text evidence="2">Nitronate monooxygenase that uses molecular oxygen to catalyze the oxidative denitrification of alkyl nitronates. Acts on propionate 3-nitronate (P3N), the presumed physiological substrate. Probably functions in the detoxification of P3N, a metabolic poison produced by plants and fungi as a defense mechanism.</text>
</comment>
<evidence type="ECO:0000256" key="7">
    <source>
        <dbReference type="ARBA" id="ARBA00022643"/>
    </source>
</evidence>
<evidence type="ECO:0000256" key="3">
    <source>
        <dbReference type="ARBA" id="ARBA00009881"/>
    </source>
</evidence>
<dbReference type="Gene3D" id="3.20.20.70">
    <property type="entry name" value="Aldolase class I"/>
    <property type="match status" value="1"/>
</dbReference>
<evidence type="ECO:0000313" key="13">
    <source>
        <dbReference type="EMBL" id="GIJ63262.1"/>
    </source>
</evidence>
<dbReference type="FunFam" id="3.20.20.70:FF:000154">
    <property type="entry name" value="Probable nitronate monooxygenase"/>
    <property type="match status" value="1"/>
</dbReference>